<evidence type="ECO:0000256" key="1">
    <source>
        <dbReference type="ARBA" id="ARBA00006534"/>
    </source>
</evidence>
<dbReference type="Proteomes" id="UP000032360">
    <property type="component" value="Unassembled WGS sequence"/>
</dbReference>
<name>A0A0D8HFK2_9ACTN</name>
<evidence type="ECO:0000256" key="4">
    <source>
        <dbReference type="ARBA" id="ARBA00022825"/>
    </source>
</evidence>
<keyword evidence="2" id="KW-0645">Protease</keyword>
<evidence type="ECO:0000313" key="6">
    <source>
        <dbReference type="Proteomes" id="UP000032360"/>
    </source>
</evidence>
<accession>A0A0D8HFK2</accession>
<dbReference type="RefSeq" id="WP_052606108.1">
    <property type="nucleotide sequence ID" value="NZ_JXYS01000076.1"/>
</dbReference>
<evidence type="ECO:0000313" key="5">
    <source>
        <dbReference type="EMBL" id="KJF16703.1"/>
    </source>
</evidence>
<dbReference type="AlphaFoldDB" id="A0A0D8HFK2"/>
<dbReference type="SUPFAM" id="SSF52317">
    <property type="entry name" value="Class I glutamine amidotransferase-like"/>
    <property type="match status" value="1"/>
</dbReference>
<dbReference type="InterPro" id="IPR029062">
    <property type="entry name" value="Class_I_gatase-like"/>
</dbReference>
<proteinExistence type="inferred from homology"/>
<dbReference type="GO" id="GO:0006508">
    <property type="term" value="P:proteolysis"/>
    <property type="evidence" value="ECO:0007669"/>
    <property type="project" value="UniProtKB-KW"/>
</dbReference>
<dbReference type="OrthoDB" id="151166at2"/>
<keyword evidence="6" id="KW-1185">Reference proteome</keyword>
<comment type="similarity">
    <text evidence="1">Belongs to the peptidase S51 family.</text>
</comment>
<dbReference type="Gene3D" id="3.40.50.880">
    <property type="match status" value="1"/>
</dbReference>
<dbReference type="EMBL" id="JXYS01000076">
    <property type="protein sequence ID" value="KJF16703.1"/>
    <property type="molecule type" value="Genomic_DNA"/>
</dbReference>
<evidence type="ECO:0000256" key="2">
    <source>
        <dbReference type="ARBA" id="ARBA00022670"/>
    </source>
</evidence>
<dbReference type="Pfam" id="PF03575">
    <property type="entry name" value="Peptidase_S51"/>
    <property type="match status" value="1"/>
</dbReference>
<comment type="caution">
    <text evidence="5">The sequence shown here is derived from an EMBL/GenBank/DDBJ whole genome shotgun (WGS) entry which is preliminary data.</text>
</comment>
<evidence type="ECO:0000256" key="3">
    <source>
        <dbReference type="ARBA" id="ARBA00022801"/>
    </source>
</evidence>
<dbReference type="GO" id="GO:0008236">
    <property type="term" value="F:serine-type peptidase activity"/>
    <property type="evidence" value="ECO:0007669"/>
    <property type="project" value="UniProtKB-KW"/>
</dbReference>
<reference evidence="5 6" key="1">
    <citation type="submission" date="2015-01" db="EMBL/GenBank/DDBJ databases">
        <title>Draft genome of the acidophilic iron oxidizer Acidithrix ferrooxidans strain Py-F3.</title>
        <authorList>
            <person name="Poehlein A."/>
            <person name="Eisen S."/>
            <person name="Schloemann M."/>
            <person name="Johnson B.D."/>
            <person name="Daniel R."/>
            <person name="Muehling M."/>
        </authorList>
    </citation>
    <scope>NUCLEOTIDE SEQUENCE [LARGE SCALE GENOMIC DNA]</scope>
    <source>
        <strain evidence="5 6">Py-F3</strain>
    </source>
</reference>
<sequence length="119" mass="13104">MGPLRDAWQNGATLIGSSAGGMVLTDPMVDPRGGAFTLGLGLVKKFAFSPHYSEWSQERRKRTHLLEGSDFVTVGVDEQTALIRWSNGEWEVLGKGSAEAYYFGKEISLGDLEYHIEIP</sequence>
<dbReference type="InterPro" id="IPR005320">
    <property type="entry name" value="Peptidase_S51"/>
</dbReference>
<keyword evidence="3" id="KW-0378">Hydrolase</keyword>
<organism evidence="5 6">
    <name type="scientific">Acidithrix ferrooxidans</name>
    <dbReference type="NCBI Taxonomy" id="1280514"/>
    <lineage>
        <taxon>Bacteria</taxon>
        <taxon>Bacillati</taxon>
        <taxon>Actinomycetota</taxon>
        <taxon>Acidimicrobiia</taxon>
        <taxon>Acidimicrobiales</taxon>
        <taxon>Acidimicrobiaceae</taxon>
        <taxon>Acidithrix</taxon>
    </lineage>
</organism>
<gene>
    <name evidence="5" type="ORF">AXFE_24360</name>
</gene>
<keyword evidence="4" id="KW-0720">Serine protease</keyword>
<protein>
    <submittedName>
        <fullName evidence="5">Peptidase family S51</fullName>
    </submittedName>
</protein>